<evidence type="ECO:0000259" key="1">
    <source>
        <dbReference type="Pfam" id="PF01261"/>
    </source>
</evidence>
<dbReference type="Pfam" id="PF01261">
    <property type="entry name" value="AP_endonuc_2"/>
    <property type="match status" value="1"/>
</dbReference>
<protein>
    <submittedName>
        <fullName evidence="2">Sugar phosphate isomerase/epimerase</fullName>
    </submittedName>
</protein>
<sequence>MNRRHFLQQSGLITTSAFSAPYIFPQSLGSATGAAAKKRKFTMSLDPGAIGVEADQQQLIKYAAEYGFEAVTPFPDFLAGLSDDQRSELLKDMQQKKIVWGVAGLPVQFRTDDDTFRTDMKALPRLAKGLQQAEVSRVSTWIMPNHAELNYLKNFKQHADRLGEIGRVLADHNLRLGLEYVGPKTLRDANKYAFVHTLEETQSLIEETRQSNIGVVLDSFHWFTAEEDVKDILTLSNKEIVACDLNDAYKGRTALEQVDGQRELPLATGIIDAKGYLEALITIGFDGPVRAEPFNQKLRDMPDKQAVATTAEAMKEAFNLVS</sequence>
<feature type="domain" description="Xylose isomerase-like TIM barrel" evidence="1">
    <location>
        <begin position="61"/>
        <end position="316"/>
    </location>
</feature>
<gene>
    <name evidence="2" type="ORF">K4G66_27210</name>
</gene>
<keyword evidence="2" id="KW-0413">Isomerase</keyword>
<dbReference type="GO" id="GO:0016853">
    <property type="term" value="F:isomerase activity"/>
    <property type="evidence" value="ECO:0007669"/>
    <property type="project" value="UniProtKB-KW"/>
</dbReference>
<evidence type="ECO:0000313" key="2">
    <source>
        <dbReference type="EMBL" id="WKN36060.1"/>
    </source>
</evidence>
<dbReference type="InterPro" id="IPR013022">
    <property type="entry name" value="Xyl_isomerase-like_TIM-brl"/>
</dbReference>
<dbReference type="AlphaFoldDB" id="A0AA49GNX2"/>
<dbReference type="Gene3D" id="3.20.20.150">
    <property type="entry name" value="Divalent-metal-dependent TIM barrel enzymes"/>
    <property type="match status" value="1"/>
</dbReference>
<dbReference type="SUPFAM" id="SSF51658">
    <property type="entry name" value="Xylose isomerase-like"/>
    <property type="match status" value="1"/>
</dbReference>
<dbReference type="EMBL" id="CP120682">
    <property type="protein sequence ID" value="WKN36060.1"/>
    <property type="molecule type" value="Genomic_DNA"/>
</dbReference>
<dbReference type="InterPro" id="IPR036237">
    <property type="entry name" value="Xyl_isomerase-like_sf"/>
</dbReference>
<dbReference type="InterPro" id="IPR050312">
    <property type="entry name" value="IolE/XylAMocC-like"/>
</dbReference>
<proteinExistence type="predicted"/>
<reference evidence="2" key="1">
    <citation type="journal article" date="2023" name="Comput. Struct. Biotechnol. J.">
        <title>Discovery of a novel marine Bacteroidetes with a rich repertoire of carbohydrate-active enzymes.</title>
        <authorList>
            <person name="Chen B."/>
            <person name="Liu G."/>
            <person name="Chen Q."/>
            <person name="Wang H."/>
            <person name="Liu L."/>
            <person name="Tang K."/>
        </authorList>
    </citation>
    <scope>NUCLEOTIDE SEQUENCE</scope>
    <source>
        <strain evidence="2">TK19036</strain>
    </source>
</reference>
<organism evidence="2">
    <name type="scientific">Roseihalotalea indica</name>
    <dbReference type="NCBI Taxonomy" id="2867963"/>
    <lineage>
        <taxon>Bacteria</taxon>
        <taxon>Pseudomonadati</taxon>
        <taxon>Bacteroidota</taxon>
        <taxon>Cytophagia</taxon>
        <taxon>Cytophagales</taxon>
        <taxon>Catalimonadaceae</taxon>
        <taxon>Roseihalotalea</taxon>
    </lineage>
</organism>
<reference evidence="2" key="2">
    <citation type="journal article" date="2024" name="Antonie Van Leeuwenhoek">
        <title>Roseihalotalea indica gen. nov., sp. nov., a halophilic Bacteroidetes from mesopelagic Southwest Indian Ocean with higher carbohydrate metabolic potential.</title>
        <authorList>
            <person name="Chen B."/>
            <person name="Zhang M."/>
            <person name="Lin D."/>
            <person name="Ye J."/>
            <person name="Tang K."/>
        </authorList>
    </citation>
    <scope>NUCLEOTIDE SEQUENCE</scope>
    <source>
        <strain evidence="2">TK19036</strain>
    </source>
</reference>
<accession>A0AA49GNX2</accession>
<dbReference type="PANTHER" id="PTHR12110">
    <property type="entry name" value="HYDROXYPYRUVATE ISOMERASE"/>
    <property type="match status" value="1"/>
</dbReference>
<name>A0AA49GNX2_9BACT</name>